<evidence type="ECO:0000256" key="1">
    <source>
        <dbReference type="SAM" id="SignalP"/>
    </source>
</evidence>
<feature type="signal peptide" evidence="1">
    <location>
        <begin position="1"/>
        <end position="31"/>
    </location>
</feature>
<comment type="caution">
    <text evidence="2">The sequence shown here is derived from an EMBL/GenBank/DDBJ whole genome shotgun (WGS) entry which is preliminary data.</text>
</comment>
<keyword evidence="1" id="KW-0732">Signal</keyword>
<dbReference type="PANTHER" id="PTHR34126">
    <property type="entry name" value="PEROXISOME BIOGENESIS PROTEIN 22"/>
    <property type="match status" value="1"/>
</dbReference>
<dbReference type="InterPro" id="IPR037485">
    <property type="entry name" value="PEX22"/>
</dbReference>
<dbReference type="Pfam" id="PF22978">
    <property type="entry name" value="HAD_Pex22"/>
    <property type="match status" value="1"/>
</dbReference>
<accession>A0ABP0IVJ6</accession>
<organism evidence="2 3">
    <name type="scientific">Durusdinium trenchii</name>
    <dbReference type="NCBI Taxonomy" id="1381693"/>
    <lineage>
        <taxon>Eukaryota</taxon>
        <taxon>Sar</taxon>
        <taxon>Alveolata</taxon>
        <taxon>Dinophyceae</taxon>
        <taxon>Suessiales</taxon>
        <taxon>Symbiodiniaceae</taxon>
        <taxon>Durusdinium</taxon>
    </lineage>
</organism>
<proteinExistence type="predicted"/>
<keyword evidence="3" id="KW-1185">Reference proteome</keyword>
<gene>
    <name evidence="2" type="ORF">CCMP2556_LOCUS8326</name>
</gene>
<dbReference type="Proteomes" id="UP001642484">
    <property type="component" value="Unassembled WGS sequence"/>
</dbReference>
<reference evidence="2 3" key="1">
    <citation type="submission" date="2024-02" db="EMBL/GenBank/DDBJ databases">
        <authorList>
            <person name="Chen Y."/>
            <person name="Shah S."/>
            <person name="Dougan E. K."/>
            <person name="Thang M."/>
            <person name="Chan C."/>
        </authorList>
    </citation>
    <scope>NUCLEOTIDE SEQUENCE [LARGE SCALE GENOMIC DNA]</scope>
</reference>
<name>A0ABP0IVJ6_9DINO</name>
<evidence type="ECO:0000313" key="3">
    <source>
        <dbReference type="Proteomes" id="UP001642484"/>
    </source>
</evidence>
<evidence type="ECO:0000313" key="2">
    <source>
        <dbReference type="EMBL" id="CAK9006103.1"/>
    </source>
</evidence>
<protein>
    <submittedName>
        <fullName evidence="2">Uncharacterized protein</fullName>
    </submittedName>
</protein>
<dbReference type="PANTHER" id="PTHR34126:SF1">
    <property type="entry name" value="PEROXISOME BIOGENESIS PROTEIN 22"/>
    <property type="match status" value="1"/>
</dbReference>
<feature type="chain" id="PRO_5045120536" evidence="1">
    <location>
        <begin position="32"/>
        <end position="141"/>
    </location>
</feature>
<dbReference type="EMBL" id="CAXAMN010003780">
    <property type="protein sequence ID" value="CAK9006103.1"/>
    <property type="molecule type" value="Genomic_DNA"/>
</dbReference>
<sequence>MCSFRRSLGWDVVLLAEVSLCLDGLLLGTSAEPAVALSAFLALCRGCEVFTFAAEATEEETLELLSSAGAFDAGLQRHRVMFSSTLAGRGSMVRQLQPLLHLETSQEVVETLQGKVPEVRLVTPRELPSPEEVRALSKPKA</sequence>